<gene>
    <name evidence="1" type="primary">cas12c</name>
    <name evidence="1" type="ORF">MAF45_03155</name>
</gene>
<keyword evidence="2" id="KW-1185">Reference proteome</keyword>
<organism evidence="1 2">
    <name type="scientific">Mesosutterella porci</name>
    <dbReference type="NCBI Taxonomy" id="2915351"/>
    <lineage>
        <taxon>Bacteria</taxon>
        <taxon>Pseudomonadati</taxon>
        <taxon>Pseudomonadota</taxon>
        <taxon>Betaproteobacteria</taxon>
        <taxon>Burkholderiales</taxon>
        <taxon>Sutterellaceae</taxon>
        <taxon>Mesosutterella</taxon>
    </lineage>
</organism>
<evidence type="ECO:0000313" key="2">
    <source>
        <dbReference type="Proteomes" id="UP001297600"/>
    </source>
</evidence>
<accession>A0ABS9MP98</accession>
<comment type="caution">
    <text evidence="1">The sequence shown here is derived from an EMBL/GenBank/DDBJ whole genome shotgun (WGS) entry which is preliminary data.</text>
</comment>
<dbReference type="NCBIfam" id="NF033950">
    <property type="entry name" value="Cas12c"/>
    <property type="match status" value="1"/>
</dbReference>
<dbReference type="Proteomes" id="UP001297600">
    <property type="component" value="Unassembled WGS sequence"/>
</dbReference>
<protein>
    <submittedName>
        <fullName evidence="1">Type V CRISPR-associated protein Cas12c</fullName>
    </submittedName>
</protein>
<evidence type="ECO:0000313" key="1">
    <source>
        <dbReference type="EMBL" id="MCG5030446.1"/>
    </source>
</evidence>
<sequence length="1287" mass="144748">MDKDSRVRIDFKLRDFVSGMTARRYRRKLAAVSSRPTNSMLTLKFRLDLPDRFAKRVPFEKYRQLYDIVEGTGPGSLTYLLFTLVTQGFRIFPKAGGADIFANRQAFDDDKFAEAVTDQIGIKLPKFVPSNISNRLVTEVRGTKGKDNRFCSEVIVREYAKSLGEKFREEGSRSIQEKLFSRIADSILKDFSSWGDLKKAPQKACSCVDRALAEFGAFPSIRQMVSKAVSSLPVKSTIAFDSSADCSQCEEKDLPYFAVATVLRHYSGECAAKQMTKYVQENLTTTTNSGLSWLFGKGLEVLGNSSVEELSQYYGIPQEKQEAVERVQSAARAIPAQTLLCNDKGGALSYSIFRSSLGGHLDSWVANYISRLWELLELLASLPEKLMLPVGLVVDGKDFLETTDCSREEAEAFCNAFSGVRKAGVLSVKRLLGIESGLTGRDIGQVKECIDLVNRLLSVYNQITNALEQAEKDDGAEWKGLKKSLSESWTDWEKLARLPKLNQQTGGVPKVEEELEHASQSLRYLVNAQRKHFARLTDWLKGQGLQFDPLGAETKKQKKLLSKRTVARNVFSAEEMAFRSILQKIGNAVRYDRSEVAKLVKDWFADQGIFASKKLYNQFFCNFQGRIYVSPFSTERHQGMELDHSVVQKAREVLDSFKVVLEQAELLSDKETKGRETFLKLQKTWMQLLLCSVECEVPSSIARLDVPAQYSDAVSADLRMMLKRESLPMSSLIKLFNVYTSLISGLNIIVRREKFFLRTKFSWVGNCRLLYVPKNVLWAMPDRYFNSESWKQIVESGVLVFSNDHVVDVKATFQKIKGSHADLTGTLCPLLVQLPHDWCYALPMAADTGVETSKVDALSVQKDGAKGTVPTFCEINNSNLARLVGPSSYKGRLDSLLIHPQAETVSDMTLLVDQPVDQEMTASGGIDLTYDESVLSLAVPISRVADKPGTPEEIQKTFQRFVAIDQGENGLAYAVFSMKDVGNIVAEPLVCGTVRIPSIRRLIKGVRKFRKSGQKVQKFNQKFDSTLFNLRENVTGDVCGAILGLMQKFSAIPVLEYQVKNLESGSKQLELVYKAVNARFLHSQVDMQNNERKAWWEQGDVWTNLGLLRLYKSSDLNKQPADLVRVNDQGYVPLKAYPGVSVNARDTSRICSRCGNNVFELIRQIEADGVSGVKVDAGGRINLCGKVIQLFDKPDMEERRRFARRNENAPLTKPIRSGVLSIPELKAKVKFNLRRPPRSKQTKDTTQSRYFCVFEDCSWHRREQHADVNAAVNIGRRLLSEVIEMEK</sequence>
<reference evidence="1 2" key="1">
    <citation type="submission" date="2022-02" db="EMBL/GenBank/DDBJ databases">
        <title>Mesosutterella porci, a novel member of the family Sutterellaceae from pig feces.</title>
        <authorList>
            <person name="Wylensek D."/>
            <person name="Clavel T."/>
        </authorList>
    </citation>
    <scope>NUCLEOTIDE SEQUENCE [LARGE SCALE GENOMIC DNA]</scope>
    <source>
        <strain evidence="2">oilRF-744-wt-GAM-9</strain>
    </source>
</reference>
<name>A0ABS9MP98_9BURK</name>
<dbReference type="RefSeq" id="WP_237978103.1">
    <property type="nucleotide sequence ID" value="NZ_JAKNCT010000003.1"/>
</dbReference>
<dbReference type="EMBL" id="JAKNCT010000003">
    <property type="protein sequence ID" value="MCG5030446.1"/>
    <property type="molecule type" value="Genomic_DNA"/>
</dbReference>
<proteinExistence type="predicted"/>